<dbReference type="InterPro" id="IPR032284">
    <property type="entry name" value="RecQ_Zn-bd"/>
</dbReference>
<keyword evidence="12" id="KW-0233">DNA recombination</keyword>
<dbReference type="CDD" id="cd18794">
    <property type="entry name" value="SF2_C_RecQ"/>
    <property type="match status" value="1"/>
</dbReference>
<dbReference type="SMART" id="SM00490">
    <property type="entry name" value="HELICc"/>
    <property type="match status" value="1"/>
</dbReference>
<dbReference type="InterPro" id="IPR011545">
    <property type="entry name" value="DEAD/DEAH_box_helicase_dom"/>
</dbReference>
<comment type="catalytic activity">
    <reaction evidence="15">
        <text>Couples ATP hydrolysis with the unwinding of duplex DNA by translocating in the 3'-5' direction.</text>
        <dbReference type="EC" id="5.6.2.4"/>
    </reaction>
</comment>
<dbReference type="OrthoDB" id="9763310at2"/>
<dbReference type="SMART" id="SM00956">
    <property type="entry name" value="RQC"/>
    <property type="match status" value="1"/>
</dbReference>
<dbReference type="AlphaFoldDB" id="A0A1D8GHK1"/>
<dbReference type="Pfam" id="PF00570">
    <property type="entry name" value="HRDC"/>
    <property type="match status" value="1"/>
</dbReference>
<dbReference type="InterPro" id="IPR002121">
    <property type="entry name" value="HRDC_dom"/>
</dbReference>
<keyword evidence="11" id="KW-0238">DNA-binding</keyword>
<comment type="similarity">
    <text evidence="3">Belongs to the helicase family. RecQ subfamily.</text>
</comment>
<dbReference type="RefSeq" id="WP_069977019.1">
    <property type="nucleotide sequence ID" value="NZ_CP017269.1"/>
</dbReference>
<evidence type="ECO:0000256" key="1">
    <source>
        <dbReference type="ARBA" id="ARBA00001946"/>
    </source>
</evidence>
<dbReference type="SUPFAM" id="SSF47819">
    <property type="entry name" value="HRDC-like"/>
    <property type="match status" value="1"/>
</dbReference>
<dbReference type="InterPro" id="IPR029491">
    <property type="entry name" value="Helicase_HTH"/>
</dbReference>
<dbReference type="NCBIfam" id="TIGR01389">
    <property type="entry name" value="recQ"/>
    <property type="match status" value="1"/>
</dbReference>
<dbReference type="InterPro" id="IPR006293">
    <property type="entry name" value="DNA_helicase_ATP-dep_RecQ_bac"/>
</dbReference>
<dbReference type="GO" id="GO:0016787">
    <property type="term" value="F:hydrolase activity"/>
    <property type="evidence" value="ECO:0007669"/>
    <property type="project" value="UniProtKB-KW"/>
</dbReference>
<keyword evidence="10" id="KW-0067">ATP-binding</keyword>
<dbReference type="GO" id="GO:0006310">
    <property type="term" value="P:DNA recombination"/>
    <property type="evidence" value="ECO:0007669"/>
    <property type="project" value="UniProtKB-UniRule"/>
</dbReference>
<dbReference type="InterPro" id="IPR014001">
    <property type="entry name" value="Helicase_ATP-bd"/>
</dbReference>
<feature type="domain" description="HRDC" evidence="17">
    <location>
        <begin position="516"/>
        <end position="596"/>
    </location>
</feature>
<keyword evidence="21" id="KW-1185">Reference proteome</keyword>
<proteinExistence type="inferred from homology"/>
<dbReference type="InterPro" id="IPR001650">
    <property type="entry name" value="Helicase_C-like"/>
</dbReference>
<keyword evidence="9" id="KW-0862">Zinc</keyword>
<evidence type="ECO:0000259" key="18">
    <source>
        <dbReference type="PROSITE" id="PS51192"/>
    </source>
</evidence>
<dbReference type="SUPFAM" id="SSF52540">
    <property type="entry name" value="P-loop containing nucleoside triphosphate hydrolases"/>
    <property type="match status" value="1"/>
</dbReference>
<dbReference type="GO" id="GO:0003677">
    <property type="term" value="F:DNA binding"/>
    <property type="evidence" value="ECO:0007669"/>
    <property type="project" value="UniProtKB-KW"/>
</dbReference>
<dbReference type="GO" id="GO:0009432">
    <property type="term" value="P:SOS response"/>
    <property type="evidence" value="ECO:0007669"/>
    <property type="project" value="UniProtKB-UniRule"/>
</dbReference>
<dbReference type="EMBL" id="CP017269">
    <property type="protein sequence ID" value="AOT70350.1"/>
    <property type="molecule type" value="Genomic_DNA"/>
</dbReference>
<evidence type="ECO:0000256" key="2">
    <source>
        <dbReference type="ARBA" id="ARBA00001947"/>
    </source>
</evidence>
<dbReference type="InterPro" id="IPR027417">
    <property type="entry name" value="P-loop_NTPase"/>
</dbReference>
<dbReference type="NCBIfam" id="TIGR00614">
    <property type="entry name" value="recQ_fam"/>
    <property type="match status" value="1"/>
</dbReference>
<dbReference type="PROSITE" id="PS51194">
    <property type="entry name" value="HELICASE_CTER"/>
    <property type="match status" value="1"/>
</dbReference>
<sequence>MDLNRILREYFGYESFRKGQYELIQGILSGQDVLGIMPTSGGKSLCYQIPALLMEGITLVISPLISLMKDQVDALRESGISATYLNSTLTSQEQRIRLEEIRTGQYKLVYIAPERLNTPDFLNIVMDVSIPFIAIDESHCISQWGHDFRPSYKEIPRFIARLNRRPILGTFTATATEEIIKDIKGILRLNRPLEIVTGFDRPNLYFRVEKGIDKKKYLLNYLKKRSDQSGIIYCATRKEVESLNKELKDKGFFVSMYHGGMGTEERQEAQDTFLYDQSSIMIATNAFGMGIDKSNVRYVIHFNMPKNMEAYYQEAGRAGRDGENSECILLFSPQDVVKQKYLIELNTMHSEREIVAYKNLQILIDYCHTHDCLRKRLLTYFGETTDWVQCGKCSNCLDDREKRDITLEAKKILSCVYRMKESFGVTMVANVLSGSKNKKVFALGLEKLSTYGIMEEYTTKDIQQIILFLVAEGYLTMTEGKYPVVKLTPQSAAVLKGKEEVYKRGEITAMECQEEGTVHESLLKDLKDLRMKIALEKGVPPYVIFPDTTLKEMAVYLPESKEALLKIKGIGAVKAETYGGLFLRTIISYMNKNNIESTVSKPEKDLSSKSKGPDKIQSHLETYALHQQGLSIEKMAEERGCTENTILSHLEKCFSEGLEINPEGMVDEAIEKQILEVIDRVGSQYLKPIKEALPEEISYFDIKKVLLKKSIDTASSSM</sequence>
<dbReference type="SMART" id="SM00341">
    <property type="entry name" value="HRDC"/>
    <property type="match status" value="1"/>
</dbReference>
<dbReference type="GO" id="GO:0030894">
    <property type="term" value="C:replisome"/>
    <property type="evidence" value="ECO:0007669"/>
    <property type="project" value="TreeGrafter"/>
</dbReference>
<comment type="cofactor">
    <cofactor evidence="1">
        <name>Mg(2+)</name>
        <dbReference type="ChEBI" id="CHEBI:18420"/>
    </cofactor>
</comment>
<dbReference type="SMART" id="SM00487">
    <property type="entry name" value="DEXDc"/>
    <property type="match status" value="1"/>
</dbReference>
<evidence type="ECO:0000256" key="14">
    <source>
        <dbReference type="ARBA" id="ARBA00023235"/>
    </source>
</evidence>
<reference evidence="20 21" key="1">
    <citation type="submission" date="2016-09" db="EMBL/GenBank/DDBJ databases">
        <title>Genomic analysis reveals versatility of anaerobic energy metabolism of Geosporobacter ferrireducens IRF9 of phylum Firmicutes.</title>
        <authorList>
            <person name="Kim S.-J."/>
        </authorList>
    </citation>
    <scope>NUCLEOTIDE SEQUENCE [LARGE SCALE GENOMIC DNA]</scope>
    <source>
        <strain evidence="20 21">IRF9</strain>
    </source>
</reference>
<evidence type="ECO:0000256" key="7">
    <source>
        <dbReference type="ARBA" id="ARBA00022801"/>
    </source>
</evidence>
<keyword evidence="5" id="KW-0547">Nucleotide-binding</keyword>
<comment type="cofactor">
    <cofactor evidence="2">
        <name>Zn(2+)</name>
        <dbReference type="ChEBI" id="CHEBI:29105"/>
    </cofactor>
</comment>
<dbReference type="KEGG" id="gfe:Gferi_12555"/>
<dbReference type="GO" id="GO:0043138">
    <property type="term" value="F:3'-5' DNA helicase activity"/>
    <property type="evidence" value="ECO:0007669"/>
    <property type="project" value="UniProtKB-EC"/>
</dbReference>
<accession>A0A1D8GHK1</accession>
<dbReference type="GO" id="GO:0043590">
    <property type="term" value="C:bacterial nucleoid"/>
    <property type="evidence" value="ECO:0007669"/>
    <property type="project" value="TreeGrafter"/>
</dbReference>
<dbReference type="PROSITE" id="PS51192">
    <property type="entry name" value="HELICASE_ATP_BIND_1"/>
    <property type="match status" value="1"/>
</dbReference>
<evidence type="ECO:0000256" key="16">
    <source>
        <dbReference type="NCBIfam" id="TIGR01389"/>
    </source>
</evidence>
<keyword evidence="7" id="KW-0378">Hydrolase</keyword>
<feature type="domain" description="Helicase ATP-binding" evidence="18">
    <location>
        <begin position="24"/>
        <end position="193"/>
    </location>
</feature>
<evidence type="ECO:0000256" key="9">
    <source>
        <dbReference type="ARBA" id="ARBA00022833"/>
    </source>
</evidence>
<dbReference type="InterPro" id="IPR004589">
    <property type="entry name" value="DNA_helicase_ATP-dep_RecQ"/>
</dbReference>
<dbReference type="Pfam" id="PF09382">
    <property type="entry name" value="RQC"/>
    <property type="match status" value="1"/>
</dbReference>
<evidence type="ECO:0000256" key="15">
    <source>
        <dbReference type="ARBA" id="ARBA00034617"/>
    </source>
</evidence>
<organism evidence="20 21">
    <name type="scientific">Geosporobacter ferrireducens</name>
    <dbReference type="NCBI Taxonomy" id="1424294"/>
    <lineage>
        <taxon>Bacteria</taxon>
        <taxon>Bacillati</taxon>
        <taxon>Bacillota</taxon>
        <taxon>Clostridia</taxon>
        <taxon>Peptostreptococcales</taxon>
        <taxon>Thermotaleaceae</taxon>
        <taxon>Geosporobacter</taxon>
    </lineage>
</organism>
<dbReference type="Pfam" id="PF00271">
    <property type="entry name" value="Helicase_C"/>
    <property type="match status" value="1"/>
</dbReference>
<dbReference type="InterPro" id="IPR010997">
    <property type="entry name" value="HRDC-like_sf"/>
</dbReference>
<dbReference type="Pfam" id="PF14493">
    <property type="entry name" value="HTH_40"/>
    <property type="match status" value="1"/>
</dbReference>
<dbReference type="GO" id="GO:0009378">
    <property type="term" value="F:four-way junction helicase activity"/>
    <property type="evidence" value="ECO:0007669"/>
    <property type="project" value="TreeGrafter"/>
</dbReference>
<evidence type="ECO:0000256" key="11">
    <source>
        <dbReference type="ARBA" id="ARBA00023125"/>
    </source>
</evidence>
<keyword evidence="13" id="KW-0234">DNA repair</keyword>
<dbReference type="Pfam" id="PF00270">
    <property type="entry name" value="DEAD"/>
    <property type="match status" value="1"/>
</dbReference>
<name>A0A1D8GHK1_9FIRM</name>
<evidence type="ECO:0000256" key="12">
    <source>
        <dbReference type="ARBA" id="ARBA00023172"/>
    </source>
</evidence>
<dbReference type="InterPro" id="IPR018982">
    <property type="entry name" value="RQC_domain"/>
</dbReference>
<evidence type="ECO:0000256" key="13">
    <source>
        <dbReference type="ARBA" id="ARBA00023204"/>
    </source>
</evidence>
<evidence type="ECO:0000256" key="5">
    <source>
        <dbReference type="ARBA" id="ARBA00022741"/>
    </source>
</evidence>
<dbReference type="InterPro" id="IPR036388">
    <property type="entry name" value="WH-like_DNA-bd_sf"/>
</dbReference>
<dbReference type="InterPro" id="IPR044876">
    <property type="entry name" value="HRDC_dom_sf"/>
</dbReference>
<dbReference type="STRING" id="1424294.Gferi_12555"/>
<dbReference type="Gene3D" id="1.10.150.80">
    <property type="entry name" value="HRDC domain"/>
    <property type="match status" value="1"/>
</dbReference>
<dbReference type="EC" id="5.6.2.4" evidence="16"/>
<dbReference type="FunFam" id="3.40.50.300:FF:000296">
    <property type="entry name" value="ATP-dependent DNA helicase RecQ"/>
    <property type="match status" value="1"/>
</dbReference>
<keyword evidence="14" id="KW-0413">Isomerase</keyword>
<evidence type="ECO:0000256" key="4">
    <source>
        <dbReference type="ARBA" id="ARBA00022723"/>
    </source>
</evidence>
<evidence type="ECO:0000256" key="6">
    <source>
        <dbReference type="ARBA" id="ARBA00022763"/>
    </source>
</evidence>
<dbReference type="PROSITE" id="PS50967">
    <property type="entry name" value="HRDC"/>
    <property type="match status" value="1"/>
</dbReference>
<evidence type="ECO:0000313" key="20">
    <source>
        <dbReference type="EMBL" id="AOT70350.1"/>
    </source>
</evidence>
<evidence type="ECO:0000259" key="17">
    <source>
        <dbReference type="PROSITE" id="PS50967"/>
    </source>
</evidence>
<dbReference type="Gene3D" id="1.10.10.10">
    <property type="entry name" value="Winged helix-like DNA-binding domain superfamily/Winged helix DNA-binding domain"/>
    <property type="match status" value="1"/>
</dbReference>
<dbReference type="GO" id="GO:0006260">
    <property type="term" value="P:DNA replication"/>
    <property type="evidence" value="ECO:0007669"/>
    <property type="project" value="InterPro"/>
</dbReference>
<evidence type="ECO:0000259" key="19">
    <source>
        <dbReference type="PROSITE" id="PS51194"/>
    </source>
</evidence>
<evidence type="ECO:0000313" key="21">
    <source>
        <dbReference type="Proteomes" id="UP000095743"/>
    </source>
</evidence>
<dbReference type="GO" id="GO:0046872">
    <property type="term" value="F:metal ion binding"/>
    <property type="evidence" value="ECO:0007669"/>
    <property type="project" value="UniProtKB-KW"/>
</dbReference>
<keyword evidence="8 20" id="KW-0347">Helicase</keyword>
<gene>
    <name evidence="20" type="ORF">Gferi_12555</name>
</gene>
<feature type="domain" description="Helicase C-terminal" evidence="19">
    <location>
        <begin position="214"/>
        <end position="361"/>
    </location>
</feature>
<keyword evidence="4" id="KW-0479">Metal-binding</keyword>
<dbReference type="PANTHER" id="PTHR13710">
    <property type="entry name" value="DNA HELICASE RECQ FAMILY MEMBER"/>
    <property type="match status" value="1"/>
</dbReference>
<dbReference type="GO" id="GO:0006281">
    <property type="term" value="P:DNA repair"/>
    <property type="evidence" value="ECO:0007669"/>
    <property type="project" value="UniProtKB-KW"/>
</dbReference>
<dbReference type="Proteomes" id="UP000095743">
    <property type="component" value="Chromosome"/>
</dbReference>
<dbReference type="GO" id="GO:0005524">
    <property type="term" value="F:ATP binding"/>
    <property type="evidence" value="ECO:0007669"/>
    <property type="project" value="UniProtKB-KW"/>
</dbReference>
<evidence type="ECO:0000256" key="8">
    <source>
        <dbReference type="ARBA" id="ARBA00022806"/>
    </source>
</evidence>
<evidence type="ECO:0000256" key="10">
    <source>
        <dbReference type="ARBA" id="ARBA00022840"/>
    </source>
</evidence>
<evidence type="ECO:0000256" key="3">
    <source>
        <dbReference type="ARBA" id="ARBA00005446"/>
    </source>
</evidence>
<dbReference type="SUPFAM" id="SSF46785">
    <property type="entry name" value="Winged helix' DNA-binding domain"/>
    <property type="match status" value="1"/>
</dbReference>
<keyword evidence="6" id="KW-0227">DNA damage</keyword>
<dbReference type="Pfam" id="PF16124">
    <property type="entry name" value="RecQ_Zn_bind"/>
    <property type="match status" value="1"/>
</dbReference>
<dbReference type="GO" id="GO:0005737">
    <property type="term" value="C:cytoplasm"/>
    <property type="evidence" value="ECO:0007669"/>
    <property type="project" value="TreeGrafter"/>
</dbReference>
<dbReference type="Gene3D" id="3.40.50.300">
    <property type="entry name" value="P-loop containing nucleotide triphosphate hydrolases"/>
    <property type="match status" value="2"/>
</dbReference>
<dbReference type="Gene3D" id="1.10.10.1390">
    <property type="entry name" value="ATP-dependent DNA helicase RecQ"/>
    <property type="match status" value="1"/>
</dbReference>
<dbReference type="PANTHER" id="PTHR13710:SF105">
    <property type="entry name" value="ATP-DEPENDENT DNA HELICASE Q1"/>
    <property type="match status" value="1"/>
</dbReference>
<protein>
    <recommendedName>
        <fullName evidence="16">DNA helicase RecQ</fullName>
        <ecNumber evidence="16">5.6.2.4</ecNumber>
    </recommendedName>
</protein>
<dbReference type="InterPro" id="IPR036390">
    <property type="entry name" value="WH_DNA-bd_sf"/>
</dbReference>
<dbReference type="CDD" id="cd17920">
    <property type="entry name" value="DEXHc_RecQ"/>
    <property type="match status" value="1"/>
</dbReference>